<dbReference type="OrthoDB" id="276323at2759"/>
<dbReference type="HOGENOM" id="CLU_016970_2_1_1"/>
<comment type="caution">
    <text evidence="3">The sequence shown here is derived from an EMBL/GenBank/DDBJ whole genome shotgun (WGS) entry which is preliminary data.</text>
</comment>
<dbReference type="PANTHER" id="PTHR12832">
    <property type="entry name" value="TESTIS-SPECIFIC PROTEIN PBS13 T-COMPLEX 11"/>
    <property type="match status" value="1"/>
</dbReference>
<dbReference type="EMBL" id="AMGV01000002">
    <property type="protein sequence ID" value="KEF61783.1"/>
    <property type="molecule type" value="Genomic_DNA"/>
</dbReference>
<evidence type="ECO:0000256" key="2">
    <source>
        <dbReference type="SAM" id="MobiDB-lite"/>
    </source>
</evidence>
<comment type="similarity">
    <text evidence="1">Belongs to the TCP11 family.</text>
</comment>
<dbReference type="AlphaFoldDB" id="A0A072PR57"/>
<dbReference type="GO" id="GO:0010737">
    <property type="term" value="P:protein kinase A signaling"/>
    <property type="evidence" value="ECO:0007669"/>
    <property type="project" value="TreeGrafter"/>
</dbReference>
<proteinExistence type="inferred from homology"/>
<dbReference type="PANTHER" id="PTHR12832:SF11">
    <property type="entry name" value="LD23868P"/>
    <property type="match status" value="1"/>
</dbReference>
<dbReference type="InterPro" id="IPR008862">
    <property type="entry name" value="Tcp11"/>
</dbReference>
<dbReference type="Proteomes" id="UP000027920">
    <property type="component" value="Unassembled WGS sequence"/>
</dbReference>
<reference evidence="3 4" key="1">
    <citation type="submission" date="2013-03" db="EMBL/GenBank/DDBJ databases">
        <title>The Genome Sequence of Exophiala aquamarina CBS 119918.</title>
        <authorList>
            <consortium name="The Broad Institute Genomics Platform"/>
            <person name="Cuomo C."/>
            <person name="de Hoog S."/>
            <person name="Gorbushina A."/>
            <person name="Walker B."/>
            <person name="Young S.K."/>
            <person name="Zeng Q."/>
            <person name="Gargeya S."/>
            <person name="Fitzgerald M."/>
            <person name="Haas B."/>
            <person name="Abouelleil A."/>
            <person name="Allen A.W."/>
            <person name="Alvarado L."/>
            <person name="Arachchi H.M."/>
            <person name="Berlin A.M."/>
            <person name="Chapman S.B."/>
            <person name="Gainer-Dewar J."/>
            <person name="Goldberg J."/>
            <person name="Griggs A."/>
            <person name="Gujja S."/>
            <person name="Hansen M."/>
            <person name="Howarth C."/>
            <person name="Imamovic A."/>
            <person name="Ireland A."/>
            <person name="Larimer J."/>
            <person name="McCowan C."/>
            <person name="Murphy C."/>
            <person name="Pearson M."/>
            <person name="Poon T.W."/>
            <person name="Priest M."/>
            <person name="Roberts A."/>
            <person name="Saif S."/>
            <person name="Shea T."/>
            <person name="Sisk P."/>
            <person name="Sykes S."/>
            <person name="Wortman J."/>
            <person name="Nusbaum C."/>
            <person name="Birren B."/>
        </authorList>
    </citation>
    <scope>NUCLEOTIDE SEQUENCE [LARGE SCALE GENOMIC DNA]</scope>
    <source>
        <strain evidence="3 4">CBS 119918</strain>
    </source>
</reference>
<dbReference type="Pfam" id="PF05794">
    <property type="entry name" value="Tcp11"/>
    <property type="match status" value="1"/>
</dbReference>
<name>A0A072PR57_9EURO</name>
<feature type="region of interest" description="Disordered" evidence="2">
    <location>
        <begin position="521"/>
        <end position="541"/>
    </location>
</feature>
<gene>
    <name evidence="3" type="ORF">A1O9_03353</name>
</gene>
<evidence type="ECO:0000313" key="4">
    <source>
        <dbReference type="Proteomes" id="UP000027920"/>
    </source>
</evidence>
<dbReference type="VEuPathDB" id="FungiDB:A1O9_03353"/>
<protein>
    <submittedName>
        <fullName evidence="3">Uncharacterized protein</fullName>
    </submittedName>
</protein>
<feature type="compositionally biased region" description="Basic and acidic residues" evidence="2">
    <location>
        <begin position="27"/>
        <end position="40"/>
    </location>
</feature>
<feature type="region of interest" description="Disordered" evidence="2">
    <location>
        <begin position="1"/>
        <end position="40"/>
    </location>
</feature>
<dbReference type="GeneID" id="25278289"/>
<dbReference type="RefSeq" id="XP_013264373.1">
    <property type="nucleotide sequence ID" value="XM_013408919.1"/>
</dbReference>
<organism evidence="3 4">
    <name type="scientific">Exophiala aquamarina CBS 119918</name>
    <dbReference type="NCBI Taxonomy" id="1182545"/>
    <lineage>
        <taxon>Eukaryota</taxon>
        <taxon>Fungi</taxon>
        <taxon>Dikarya</taxon>
        <taxon>Ascomycota</taxon>
        <taxon>Pezizomycotina</taxon>
        <taxon>Eurotiomycetes</taxon>
        <taxon>Chaetothyriomycetidae</taxon>
        <taxon>Chaetothyriales</taxon>
        <taxon>Herpotrichiellaceae</taxon>
        <taxon>Exophiala</taxon>
    </lineage>
</organism>
<sequence>MPLPSSVQRSKPAEHAQGESNIASRRAKAEARKYPERPEVPAADVLHKDVYLDGKIPCKPIDIPPCTSEEDEHALCNAPEQPPVTKASLRELDLMLIQSNINLRVDINYDHDLHFTPVSGQKGEKKKLEALLYWQSLVAEFRITYHNNFVTSCIECKRRFVRGRGAQSNFHPRLPGLFFNLKELLTILVPDRDADQIAQFLDIPLLVQEASHSMLDVVRLGRWLCELLTTHCAPMRDGSALEMAEKIREGAETGDMTALVDGIKKLFDFLEAMKLDVANHQIRSFRFHLIEDTVPFQKDHFRIRIQNNKFNVDAPREWFLQNVKGHEECQGGGKLPTKSPLAALLHGLVQICVSNGPNFPETLKHDVCRLQNKRDQIQDIIHIDICLSVFDHQILRLVGHRFDPASLHPLLETRIKELQTRILDLTDGHMRPNQTMAEMWSQHDGEIALELTNAAFSVCKRVGCVLPASEVETTRKQLAFEFAEERQHARRAQLLAQALERGAQTYAHAFQSMTTLAISEAQKRDHHARHQPQHENQQWRQMPSLEDMARKLAHVAVIHMRVWWDLVYLPDEAEPGIGVEVKEEDMHDEDFV</sequence>
<keyword evidence="4" id="KW-1185">Reference proteome</keyword>
<accession>A0A072PR57</accession>
<evidence type="ECO:0000313" key="3">
    <source>
        <dbReference type="EMBL" id="KEF61783.1"/>
    </source>
</evidence>
<evidence type="ECO:0000256" key="1">
    <source>
        <dbReference type="ARBA" id="ARBA00010954"/>
    </source>
</evidence>